<dbReference type="Pfam" id="PF13603">
    <property type="entry name" value="tRNA-synt_1_2"/>
    <property type="match status" value="1"/>
</dbReference>
<dbReference type="EC" id="6.1.1.4" evidence="9"/>
<evidence type="ECO:0000256" key="8">
    <source>
        <dbReference type="ARBA" id="ARBA00047469"/>
    </source>
</evidence>
<protein>
    <recommendedName>
        <fullName evidence="9">Leucine--tRNA ligase</fullName>
        <ecNumber evidence="9">6.1.1.4</ecNumber>
    </recommendedName>
    <alternativeName>
        <fullName evidence="9">Leucyl-tRNA synthetase</fullName>
        <shortName evidence="9">LeuRS</shortName>
    </alternativeName>
</protein>
<dbReference type="SUPFAM" id="SSF52374">
    <property type="entry name" value="Nucleotidylyl transferase"/>
    <property type="match status" value="1"/>
</dbReference>
<evidence type="ECO:0000313" key="16">
    <source>
        <dbReference type="Proteomes" id="UP000295274"/>
    </source>
</evidence>
<feature type="domain" description="Methionyl/Valyl/Leucyl/Isoleucyl-tRNA synthetase anticodon-binding" evidence="12">
    <location>
        <begin position="965"/>
        <end position="1077"/>
    </location>
</feature>
<keyword evidence="4 9" id="KW-0547">Nucleotide-binding</keyword>
<dbReference type="InterPro" id="IPR007569">
    <property type="entry name" value="DUF559"/>
</dbReference>
<dbReference type="InterPro" id="IPR009008">
    <property type="entry name" value="Val/Leu/Ile-tRNA-synth_edit"/>
</dbReference>
<dbReference type="InterPro" id="IPR015413">
    <property type="entry name" value="Methionyl/Leucyl_tRNA_Synth"/>
</dbReference>
<dbReference type="HAMAP" id="MF_00049_B">
    <property type="entry name" value="Leu_tRNA_synth_B"/>
    <property type="match status" value="1"/>
</dbReference>
<dbReference type="SUPFAM" id="SSF50677">
    <property type="entry name" value="ValRS/IleRS/LeuRS editing domain"/>
    <property type="match status" value="1"/>
</dbReference>
<dbReference type="EMBL" id="SNZW01000017">
    <property type="protein sequence ID" value="TDS12629.1"/>
    <property type="molecule type" value="Genomic_DNA"/>
</dbReference>
<dbReference type="PANTHER" id="PTHR43740:SF2">
    <property type="entry name" value="LEUCINE--TRNA LIGASE, MITOCHONDRIAL"/>
    <property type="match status" value="1"/>
</dbReference>
<organism evidence="15 16">
    <name type="scientific">Maribacter caenipelagi</name>
    <dbReference type="NCBI Taxonomy" id="1447781"/>
    <lineage>
        <taxon>Bacteria</taxon>
        <taxon>Pseudomonadati</taxon>
        <taxon>Bacteroidota</taxon>
        <taxon>Flavobacteriia</taxon>
        <taxon>Flavobacteriales</taxon>
        <taxon>Flavobacteriaceae</taxon>
        <taxon>Maribacter</taxon>
    </lineage>
</organism>
<dbReference type="InterPro" id="IPR013155">
    <property type="entry name" value="M/V/L/I-tRNA-synth_anticd-bd"/>
</dbReference>
<comment type="similarity">
    <text evidence="1 9 10">Belongs to the class-I aminoacyl-tRNA synthetase family.</text>
</comment>
<evidence type="ECO:0000256" key="9">
    <source>
        <dbReference type="HAMAP-Rule" id="MF_00049"/>
    </source>
</evidence>
<evidence type="ECO:0000256" key="2">
    <source>
        <dbReference type="ARBA" id="ARBA00022490"/>
    </source>
</evidence>
<reference evidence="15 16" key="1">
    <citation type="submission" date="2019-03" db="EMBL/GenBank/DDBJ databases">
        <title>Genomic Encyclopedia of Type Strains, Phase III (KMG-III): the genomes of soil and plant-associated and newly described type strains.</title>
        <authorList>
            <person name="Whitman W."/>
        </authorList>
    </citation>
    <scope>NUCLEOTIDE SEQUENCE [LARGE SCALE GENOMIC DNA]</scope>
    <source>
        <strain evidence="15 16">CECT 8455</strain>
    </source>
</reference>
<dbReference type="GO" id="GO:0005829">
    <property type="term" value="C:cytosol"/>
    <property type="evidence" value="ECO:0007669"/>
    <property type="project" value="TreeGrafter"/>
</dbReference>
<dbReference type="PANTHER" id="PTHR43740">
    <property type="entry name" value="LEUCYL-TRNA SYNTHETASE"/>
    <property type="match status" value="1"/>
</dbReference>
<dbReference type="Gene3D" id="1.10.730.10">
    <property type="entry name" value="Isoleucyl-tRNA Synthetase, Domain 1"/>
    <property type="match status" value="1"/>
</dbReference>
<dbReference type="FunFam" id="1.10.730.10:FF:000011">
    <property type="entry name" value="Leucine--tRNA ligase chloroplastic/mitochondrial"/>
    <property type="match status" value="1"/>
</dbReference>
<gene>
    <name evidence="9" type="primary">leuS</name>
    <name evidence="15" type="ORF">DFQ03_3087</name>
</gene>
<keyword evidence="5 9" id="KW-0067">ATP-binding</keyword>
<name>A0A4R7CVZ8_9FLAO</name>
<dbReference type="SUPFAM" id="SSF52980">
    <property type="entry name" value="Restriction endonuclease-like"/>
    <property type="match status" value="1"/>
</dbReference>
<feature type="domain" description="Methionyl/Leucyl tRNA synthetase" evidence="13">
    <location>
        <begin position="38"/>
        <end position="145"/>
    </location>
</feature>
<evidence type="ECO:0000256" key="7">
    <source>
        <dbReference type="ARBA" id="ARBA00023146"/>
    </source>
</evidence>
<evidence type="ECO:0000259" key="13">
    <source>
        <dbReference type="Pfam" id="PF09334"/>
    </source>
</evidence>
<evidence type="ECO:0000256" key="10">
    <source>
        <dbReference type="RuleBase" id="RU363039"/>
    </source>
</evidence>
<dbReference type="RefSeq" id="WP_133674066.1">
    <property type="nucleotide sequence ID" value="NZ_SNZW01000017.1"/>
</dbReference>
<evidence type="ECO:0000256" key="5">
    <source>
        <dbReference type="ARBA" id="ARBA00022840"/>
    </source>
</evidence>
<dbReference type="InterPro" id="IPR047216">
    <property type="entry name" value="Endonuclease_DUF559_bact"/>
</dbReference>
<comment type="caution">
    <text evidence="15">The sequence shown here is derived from an EMBL/GenBank/DDBJ whole genome shotgun (WGS) entry which is preliminary data.</text>
</comment>
<dbReference type="Gene3D" id="3.90.740.10">
    <property type="entry name" value="Valyl/Leucyl/Isoleucyl-tRNA synthetase, editing domain"/>
    <property type="match status" value="1"/>
</dbReference>
<evidence type="ECO:0000256" key="1">
    <source>
        <dbReference type="ARBA" id="ARBA00005594"/>
    </source>
</evidence>
<feature type="domain" description="Leucyl-tRNA synthetase editing" evidence="14">
    <location>
        <begin position="430"/>
        <end position="588"/>
    </location>
</feature>
<dbReference type="Proteomes" id="UP000295274">
    <property type="component" value="Unassembled WGS sequence"/>
</dbReference>
<dbReference type="CDD" id="cd07958">
    <property type="entry name" value="Anticodon_Ia_Leu_BEm"/>
    <property type="match status" value="1"/>
</dbReference>
<evidence type="ECO:0000259" key="12">
    <source>
        <dbReference type="Pfam" id="PF08264"/>
    </source>
</evidence>
<evidence type="ECO:0000259" key="11">
    <source>
        <dbReference type="Pfam" id="PF04480"/>
    </source>
</evidence>
<dbReference type="InterPro" id="IPR011335">
    <property type="entry name" value="Restrct_endonuc-II-like"/>
</dbReference>
<evidence type="ECO:0000256" key="4">
    <source>
        <dbReference type="ARBA" id="ARBA00022741"/>
    </source>
</evidence>
<dbReference type="OrthoDB" id="9810365at2"/>
<feature type="binding site" evidence="9">
    <location>
        <position position="889"/>
    </location>
    <ligand>
        <name>ATP</name>
        <dbReference type="ChEBI" id="CHEBI:30616"/>
    </ligand>
</feature>
<dbReference type="Gene3D" id="3.40.50.620">
    <property type="entry name" value="HUPs"/>
    <property type="match status" value="3"/>
</dbReference>
<evidence type="ECO:0000313" key="15">
    <source>
        <dbReference type="EMBL" id="TDS12629.1"/>
    </source>
</evidence>
<keyword evidence="3 9" id="KW-0436">Ligase</keyword>
<dbReference type="Pfam" id="PF04480">
    <property type="entry name" value="DUF559"/>
    <property type="match status" value="1"/>
</dbReference>
<evidence type="ECO:0000256" key="6">
    <source>
        <dbReference type="ARBA" id="ARBA00022917"/>
    </source>
</evidence>
<keyword evidence="16" id="KW-1185">Reference proteome</keyword>
<dbReference type="GO" id="GO:0005524">
    <property type="term" value="F:ATP binding"/>
    <property type="evidence" value="ECO:0007669"/>
    <property type="project" value="UniProtKB-UniRule"/>
</dbReference>
<dbReference type="CDD" id="cd01038">
    <property type="entry name" value="Endonuclease_DUF559"/>
    <property type="match status" value="1"/>
</dbReference>
<evidence type="ECO:0000256" key="3">
    <source>
        <dbReference type="ARBA" id="ARBA00022598"/>
    </source>
</evidence>
<dbReference type="PROSITE" id="PS00178">
    <property type="entry name" value="AA_TRNA_LIGASE_I"/>
    <property type="match status" value="1"/>
</dbReference>
<dbReference type="Gene3D" id="3.40.960.10">
    <property type="entry name" value="VSR Endonuclease"/>
    <property type="match status" value="1"/>
</dbReference>
<dbReference type="GO" id="GO:0004823">
    <property type="term" value="F:leucine-tRNA ligase activity"/>
    <property type="evidence" value="ECO:0007669"/>
    <property type="project" value="UniProtKB-UniRule"/>
</dbReference>
<dbReference type="InterPro" id="IPR002302">
    <property type="entry name" value="Leu-tRNA-ligase"/>
</dbReference>
<dbReference type="InterPro" id="IPR009080">
    <property type="entry name" value="tRNAsynth_Ia_anticodon-bd"/>
</dbReference>
<comment type="caution">
    <text evidence="9">Lacks conserved residue(s) required for the propagation of feature annotation.</text>
</comment>
<accession>A0A4R7CVZ8</accession>
<dbReference type="FunFam" id="3.40.50.620:FF:000056">
    <property type="entry name" value="Leucine--tRNA ligase"/>
    <property type="match status" value="1"/>
</dbReference>
<comment type="subcellular location">
    <subcellularLocation>
        <location evidence="9">Cytoplasm</location>
    </subcellularLocation>
</comment>
<dbReference type="Pfam" id="PF08264">
    <property type="entry name" value="Anticodon_1"/>
    <property type="match status" value="1"/>
</dbReference>
<dbReference type="FunFam" id="3.40.50.620:FF:000060">
    <property type="entry name" value="Leucine--tRNA ligase"/>
    <property type="match status" value="1"/>
</dbReference>
<dbReference type="SUPFAM" id="SSF47323">
    <property type="entry name" value="Anticodon-binding domain of a subclass of class I aminoacyl-tRNA synthetases"/>
    <property type="match status" value="1"/>
</dbReference>
<evidence type="ECO:0000259" key="14">
    <source>
        <dbReference type="Pfam" id="PF13603"/>
    </source>
</evidence>
<keyword evidence="2 9" id="KW-0963">Cytoplasm</keyword>
<dbReference type="InterPro" id="IPR001412">
    <property type="entry name" value="aa-tRNA-synth_I_CS"/>
</dbReference>
<feature type="short sequence motif" description="'KMSKS' region" evidence="9">
    <location>
        <begin position="886"/>
        <end position="890"/>
    </location>
</feature>
<dbReference type="InterPro" id="IPR025709">
    <property type="entry name" value="Leu_tRNA-synth_edit"/>
</dbReference>
<feature type="domain" description="DUF559" evidence="11">
    <location>
        <begin position="317"/>
        <end position="419"/>
    </location>
</feature>
<dbReference type="AlphaFoldDB" id="A0A4R7CVZ8"/>
<dbReference type="InterPro" id="IPR014729">
    <property type="entry name" value="Rossmann-like_a/b/a_fold"/>
</dbReference>
<keyword evidence="6 9" id="KW-0648">Protein biosynthesis</keyword>
<proteinExistence type="inferred from homology"/>
<dbReference type="PRINTS" id="PR00985">
    <property type="entry name" value="TRNASYNTHLEU"/>
</dbReference>
<dbReference type="GO" id="GO:0002161">
    <property type="term" value="F:aminoacyl-tRNA deacylase activity"/>
    <property type="evidence" value="ECO:0007669"/>
    <property type="project" value="InterPro"/>
</dbReference>
<keyword evidence="7 9" id="KW-0030">Aminoacyl-tRNA synthetase</keyword>
<comment type="catalytic activity">
    <reaction evidence="8 9">
        <text>tRNA(Leu) + L-leucine + ATP = L-leucyl-tRNA(Leu) + AMP + diphosphate</text>
        <dbReference type="Rhea" id="RHEA:11688"/>
        <dbReference type="Rhea" id="RHEA-COMP:9613"/>
        <dbReference type="Rhea" id="RHEA-COMP:9622"/>
        <dbReference type="ChEBI" id="CHEBI:30616"/>
        <dbReference type="ChEBI" id="CHEBI:33019"/>
        <dbReference type="ChEBI" id="CHEBI:57427"/>
        <dbReference type="ChEBI" id="CHEBI:78442"/>
        <dbReference type="ChEBI" id="CHEBI:78494"/>
        <dbReference type="ChEBI" id="CHEBI:456215"/>
        <dbReference type="EC" id="6.1.1.4"/>
    </reaction>
</comment>
<sequence>MQYNFNEIEAKWQKYWAENQTFKAENDSDKEKFYVLDMFPYPSGAGLHVGHPLGYIASDIYARYKRHKGFNVLHPQGYDSFGLPAEQYAIQTGQHPAVTTAANIKTYRRQLDQLGFSFDWSREVRTSSPDYYKWTQWIFIQIFNSWYNKETDKAEDIETLISKFSSDGNANVNAVCDDDIVSFSADEWNSFSDVKKQEILLQYRLTYLADTEVNWCPALGTVLANDEIVNGVSERGGHPVVRKKMTQWSMRISAYAQRLLDGLDKIDWPQPLKDSQTNWIGRSQGASVTFPILTFPKGEGTAPGYMTGGNNSHLLLDRAKEMRANPTAAESVLWESIKSKKLDYKFRQQHLIDDFIVDFVCLSKKLVIEVDGEIHETQKEADLKRTKVLNGLGYKVVRFKNEKVIGNIDGVLEEIKAHLEQQNIPPSGARGIEVFTTRPDTIFGVSFMTLAPEHELVSKITTAEQKAEVEAYIEATAKRSERDRMADVKTISGAFTGAYAEHPFTKEPIPIWIGDYVLAGYGTGAVMSVPCGDQRDYDFAKHFNIDIPNIFEGVDISEEAFADKDKTVIANSDFLNGLPYKKAMKLAIYELEKIGHGEGKINYRLRDAVFSRQRYWGEPFPVYYVDGMPQMISPEHLPIELPEVEKYLPTETGEPPLGNAEVWAWDTVANKVVDNNEINNATVWPLELNTMPGWAGSSQYFNRYMDPHNSEEIFSQKAINYWQDVDLYIGGSEHATGHLLYSRFWQKFMFDKGLVPKDEFAKKLINQGMITGTSAFVYRWNQNYIKKPIFISQDIIQKAINEKGFLDDYSKNLKQLIESLSSKPGGRNIVEASWKNFSPLHADVSLINASDELDIEGFKKWRDEFSDAEFITEEDGSFKVGREVEKMSKSKYNVVNPDAICEEYGADSLRLYEMFLGPLEQSKPWNTAGITGTHSFLKKLWRQFHTGENVSFLVTEDEPSKDSWKTLHKTIKKVEEDIENFSFNTSVSTFMICINELSSQKCVSRQVLEPLAILVSPYAPHIAEELWSKLGHAESIATATFPKFEEKYLVESSKEYPISFNGKMKFTLELSLDLSKDEIEAAVMANEKTQQQLAGRTPKKVIVVPGKIVNIVG</sequence>
<dbReference type="GO" id="GO:0006429">
    <property type="term" value="P:leucyl-tRNA aminoacylation"/>
    <property type="evidence" value="ECO:0007669"/>
    <property type="project" value="UniProtKB-UniRule"/>
</dbReference>
<dbReference type="Pfam" id="PF09334">
    <property type="entry name" value="tRNA-synt_1g"/>
    <property type="match status" value="1"/>
</dbReference>